<dbReference type="KEGG" id="ssl:SS1G_09110"/>
<evidence type="ECO:0000313" key="1">
    <source>
        <dbReference type="EMBL" id="EDN93244.1"/>
    </source>
</evidence>
<dbReference type="PANTHER" id="PTHR31013">
    <property type="entry name" value="THAUMATIN FAMILY PROTEIN-RELATED"/>
    <property type="match status" value="1"/>
</dbReference>
<gene>
    <name evidence="1" type="ORF">SS1G_09110</name>
</gene>
<dbReference type="EMBL" id="CH476632">
    <property type="protein sequence ID" value="EDN93244.1"/>
    <property type="molecule type" value="Genomic_DNA"/>
</dbReference>
<dbReference type="STRING" id="665079.A7EUV2"/>
<dbReference type="InParanoid" id="A7EUV2"/>
<protein>
    <submittedName>
        <fullName evidence="1">Uncharacterized protein</fullName>
    </submittedName>
</protein>
<dbReference type="Pfam" id="PF00314">
    <property type="entry name" value="Thaumatin"/>
    <property type="match status" value="1"/>
</dbReference>
<organism evidence="1 2">
    <name type="scientific">Sclerotinia sclerotiorum (strain ATCC 18683 / 1980 / Ss-1)</name>
    <name type="common">White mold</name>
    <name type="synonym">Whetzelinia sclerotiorum</name>
    <dbReference type="NCBI Taxonomy" id="665079"/>
    <lineage>
        <taxon>Eukaryota</taxon>
        <taxon>Fungi</taxon>
        <taxon>Dikarya</taxon>
        <taxon>Ascomycota</taxon>
        <taxon>Pezizomycotina</taxon>
        <taxon>Leotiomycetes</taxon>
        <taxon>Helotiales</taxon>
        <taxon>Sclerotiniaceae</taxon>
        <taxon>Sclerotinia</taxon>
    </lineage>
</organism>
<dbReference type="OMA" id="PYGCTED"/>
<dbReference type="InterPro" id="IPR037176">
    <property type="entry name" value="Osmotin/thaumatin-like_sf"/>
</dbReference>
<dbReference type="AlphaFoldDB" id="A7EUV2"/>
<proteinExistence type="predicted"/>
<sequence>MVAFHSTKGSFASQGPIHVYVNVGASAQSVFLEGVVYNDAYHAVQLTASGSQNRPEIKPGEVLIEGNTEIFWPQGTAYTRRDTLQFGCNENGKECVTEGFRYNSGYGDIYNLNEATFQPKDNGHPHAGGAHMDHSLVDGYTYLMVIVPDSEECLPYGCTEDPAGGWCPDSHKVLIGRDPTYTGCASDCRVMKTDAACCRGAYNHDECRASSQHFSDRCKNSYAYAYDDRKGLRFCGKVPQITYHFFNLNLDCDWAVMDPQTGNLSRDSRECLNRLIQAPYLSTKNSSGVYTDLW</sequence>
<dbReference type="Gene3D" id="2.60.110.10">
    <property type="entry name" value="Thaumatin"/>
    <property type="match status" value="1"/>
</dbReference>
<dbReference type="PROSITE" id="PS51367">
    <property type="entry name" value="THAUMATIN_2"/>
    <property type="match status" value="1"/>
</dbReference>
<name>A7EUV2_SCLS1</name>
<accession>A7EUV2</accession>
<reference evidence="2" key="1">
    <citation type="journal article" date="2011" name="PLoS Genet.">
        <title>Genomic analysis of the necrotrophic fungal pathogens Sclerotinia sclerotiorum and Botrytis cinerea.</title>
        <authorList>
            <person name="Amselem J."/>
            <person name="Cuomo C.A."/>
            <person name="van Kan J.A."/>
            <person name="Viaud M."/>
            <person name="Benito E.P."/>
            <person name="Couloux A."/>
            <person name="Coutinho P.M."/>
            <person name="de Vries R.P."/>
            <person name="Dyer P.S."/>
            <person name="Fillinger S."/>
            <person name="Fournier E."/>
            <person name="Gout L."/>
            <person name="Hahn M."/>
            <person name="Kohn L."/>
            <person name="Lapalu N."/>
            <person name="Plummer K.M."/>
            <person name="Pradier J.M."/>
            <person name="Quevillon E."/>
            <person name="Sharon A."/>
            <person name="Simon A."/>
            <person name="ten Have A."/>
            <person name="Tudzynski B."/>
            <person name="Tudzynski P."/>
            <person name="Wincker P."/>
            <person name="Andrew M."/>
            <person name="Anthouard V."/>
            <person name="Beever R.E."/>
            <person name="Beffa R."/>
            <person name="Benoit I."/>
            <person name="Bouzid O."/>
            <person name="Brault B."/>
            <person name="Chen Z."/>
            <person name="Choquer M."/>
            <person name="Collemare J."/>
            <person name="Cotton P."/>
            <person name="Danchin E.G."/>
            <person name="Da Silva C."/>
            <person name="Gautier A."/>
            <person name="Giraud C."/>
            <person name="Giraud T."/>
            <person name="Gonzalez C."/>
            <person name="Grossetete S."/>
            <person name="Guldener U."/>
            <person name="Henrissat B."/>
            <person name="Howlett B.J."/>
            <person name="Kodira C."/>
            <person name="Kretschmer M."/>
            <person name="Lappartient A."/>
            <person name="Leroch M."/>
            <person name="Levis C."/>
            <person name="Mauceli E."/>
            <person name="Neuveglise C."/>
            <person name="Oeser B."/>
            <person name="Pearson M."/>
            <person name="Poulain J."/>
            <person name="Poussereau N."/>
            <person name="Quesneville H."/>
            <person name="Rascle C."/>
            <person name="Schumacher J."/>
            <person name="Segurens B."/>
            <person name="Sexton A."/>
            <person name="Silva E."/>
            <person name="Sirven C."/>
            <person name="Soanes D.M."/>
            <person name="Talbot N.J."/>
            <person name="Templeton M."/>
            <person name="Yandava C."/>
            <person name="Yarden O."/>
            <person name="Zeng Q."/>
            <person name="Rollins J.A."/>
            <person name="Lebrun M.H."/>
            <person name="Dickman M."/>
        </authorList>
    </citation>
    <scope>NUCLEOTIDE SEQUENCE [LARGE SCALE GENOMIC DNA]</scope>
    <source>
        <strain evidence="2">ATCC 18683 / 1980 / Ss-1</strain>
    </source>
</reference>
<dbReference type="InterPro" id="IPR001938">
    <property type="entry name" value="Thaumatin"/>
</dbReference>
<dbReference type="GeneID" id="5486187"/>
<dbReference type="Proteomes" id="UP000001312">
    <property type="component" value="Unassembled WGS sequence"/>
</dbReference>
<evidence type="ECO:0000313" key="2">
    <source>
        <dbReference type="Proteomes" id="UP000001312"/>
    </source>
</evidence>
<dbReference type="RefSeq" id="XP_001590345.1">
    <property type="nucleotide sequence ID" value="XM_001590295.1"/>
</dbReference>
<dbReference type="SUPFAM" id="SSF49870">
    <property type="entry name" value="Osmotin, thaumatin-like protein"/>
    <property type="match status" value="1"/>
</dbReference>
<dbReference type="PANTHER" id="PTHR31013:SF2">
    <property type="entry name" value="THAUMATIN-LIKE PROTEIN"/>
    <property type="match status" value="1"/>
</dbReference>
<dbReference type="SMART" id="SM00205">
    <property type="entry name" value="THN"/>
    <property type="match status" value="1"/>
</dbReference>
<keyword evidence="2" id="KW-1185">Reference proteome</keyword>